<sequence>MTVVDAPESAAGPMVTYNGVMYFKGTLDIPAEARATANFEGEGELTFTCEGTWGKDGHAKAVGEWKVVPGSATGAFAGLKDGVLVGGGWTWCLGPADRFATPSTTSSYRLNNSLALLVMFRRGNEWDWVPGLVSSPSYYLWLPFRPKYHPKALILTPLLLEIEASFDCDTWDEKDVPKLEGQTLRITRTRTERTFKGGMKGKGVAEYTFIYHPTKEEANSGACRP</sequence>
<evidence type="ECO:0000313" key="1">
    <source>
        <dbReference type="EMBL" id="CAG8621653.1"/>
    </source>
</evidence>
<name>A0ACA9N257_9GLOM</name>
<gene>
    <name evidence="1" type="ORF">ACOLOM_LOCUS7349</name>
</gene>
<accession>A0ACA9N257</accession>
<dbReference type="Proteomes" id="UP000789525">
    <property type="component" value="Unassembled WGS sequence"/>
</dbReference>
<protein>
    <submittedName>
        <fullName evidence="1">1077_t:CDS:1</fullName>
    </submittedName>
</protein>
<reference evidence="1" key="1">
    <citation type="submission" date="2021-06" db="EMBL/GenBank/DDBJ databases">
        <authorList>
            <person name="Kallberg Y."/>
            <person name="Tangrot J."/>
            <person name="Rosling A."/>
        </authorList>
    </citation>
    <scope>NUCLEOTIDE SEQUENCE</scope>
    <source>
        <strain evidence="1">CL356</strain>
    </source>
</reference>
<dbReference type="EMBL" id="CAJVPT010016805">
    <property type="protein sequence ID" value="CAG8621653.1"/>
    <property type="molecule type" value="Genomic_DNA"/>
</dbReference>
<proteinExistence type="predicted"/>
<keyword evidence="2" id="KW-1185">Reference proteome</keyword>
<organism evidence="1 2">
    <name type="scientific">Acaulospora colombiana</name>
    <dbReference type="NCBI Taxonomy" id="27376"/>
    <lineage>
        <taxon>Eukaryota</taxon>
        <taxon>Fungi</taxon>
        <taxon>Fungi incertae sedis</taxon>
        <taxon>Mucoromycota</taxon>
        <taxon>Glomeromycotina</taxon>
        <taxon>Glomeromycetes</taxon>
        <taxon>Diversisporales</taxon>
        <taxon>Acaulosporaceae</taxon>
        <taxon>Acaulospora</taxon>
    </lineage>
</organism>
<evidence type="ECO:0000313" key="2">
    <source>
        <dbReference type="Proteomes" id="UP000789525"/>
    </source>
</evidence>
<comment type="caution">
    <text evidence="1">The sequence shown here is derived from an EMBL/GenBank/DDBJ whole genome shotgun (WGS) entry which is preliminary data.</text>
</comment>